<dbReference type="Gene3D" id="2.60.120.10">
    <property type="entry name" value="Jelly Rolls"/>
    <property type="match status" value="1"/>
</dbReference>
<evidence type="ECO:0000313" key="3">
    <source>
        <dbReference type="Proteomes" id="UP000319267"/>
    </source>
</evidence>
<dbReference type="SUPFAM" id="SSF51206">
    <property type="entry name" value="cAMP-binding domain-like"/>
    <property type="match status" value="1"/>
</dbReference>
<dbReference type="InterPro" id="IPR018490">
    <property type="entry name" value="cNMP-bd_dom_sf"/>
</dbReference>
<dbReference type="Proteomes" id="UP000319267">
    <property type="component" value="Unassembled WGS sequence"/>
</dbReference>
<reference evidence="2 3" key="1">
    <citation type="submission" date="2017-05" db="EMBL/GenBank/DDBJ databases">
        <authorList>
            <person name="Varghese N."/>
            <person name="Submissions S."/>
        </authorList>
    </citation>
    <scope>NUCLEOTIDE SEQUENCE [LARGE SCALE GENOMIC DNA]</scope>
    <source>
        <strain evidence="2 3">DSM 29982</strain>
    </source>
</reference>
<dbReference type="InterPro" id="IPR000595">
    <property type="entry name" value="cNMP-bd_dom"/>
</dbReference>
<gene>
    <name evidence="2" type="ORF">SAMN06265220_102278</name>
</gene>
<proteinExistence type="predicted"/>
<dbReference type="PROSITE" id="PS50042">
    <property type="entry name" value="CNMP_BINDING_3"/>
    <property type="match status" value="1"/>
</dbReference>
<dbReference type="RefSeq" id="WP_111379573.1">
    <property type="nucleotide sequence ID" value="NZ_CP043612.1"/>
</dbReference>
<feature type="domain" description="Cyclic nucleotide-binding" evidence="1">
    <location>
        <begin position="14"/>
        <end position="80"/>
    </location>
</feature>
<dbReference type="OrthoDB" id="758145at2"/>
<protein>
    <submittedName>
        <fullName evidence="2">cAMP-binding domain of CRP or a regulatory subunit of cAMP-dependent protein kinases</fullName>
    </submittedName>
</protein>
<dbReference type="Pfam" id="PF00027">
    <property type="entry name" value="cNMP_binding"/>
    <property type="match status" value="1"/>
</dbReference>
<dbReference type="InterPro" id="IPR014710">
    <property type="entry name" value="RmlC-like_jellyroll"/>
</dbReference>
<accession>A0A521CG10</accession>
<dbReference type="EMBL" id="FXTQ01000002">
    <property type="protein sequence ID" value="SMO57700.1"/>
    <property type="molecule type" value="Genomic_DNA"/>
</dbReference>
<dbReference type="AlphaFoldDB" id="A0A521CG10"/>
<evidence type="ECO:0000313" key="2">
    <source>
        <dbReference type="EMBL" id="SMO57700.1"/>
    </source>
</evidence>
<keyword evidence="3" id="KW-1185">Reference proteome</keyword>
<sequence>MKSTYSLLQKQILAIASFSENEMEAITSCFKYEKFNAKEYLSSMGKTSNKIFFIVEGLARVYYLKDGKEITTYLSCDEGFIASYSSFINQSVSFENIQCIEDCEVLSITFEKMQFLYNEIPNWERVGRILAEQNYLCMADRVLKLQMIPAKEKYQTFLSSAPAKIMQRTPLIYIASFLGITPESLSRIRQDIS</sequence>
<organism evidence="2 3">
    <name type="scientific">Flavobacterium nitrogenifigens</name>
    <dbReference type="NCBI Taxonomy" id="1617283"/>
    <lineage>
        <taxon>Bacteria</taxon>
        <taxon>Pseudomonadati</taxon>
        <taxon>Bacteroidota</taxon>
        <taxon>Flavobacteriia</taxon>
        <taxon>Flavobacteriales</taxon>
        <taxon>Flavobacteriaceae</taxon>
        <taxon>Flavobacterium</taxon>
    </lineage>
</organism>
<dbReference type="CDD" id="cd00038">
    <property type="entry name" value="CAP_ED"/>
    <property type="match status" value="1"/>
</dbReference>
<evidence type="ECO:0000259" key="1">
    <source>
        <dbReference type="PROSITE" id="PS50042"/>
    </source>
</evidence>
<name>A0A521CG10_9FLAO</name>